<organism evidence="2 3">
    <name type="scientific">Fonsecaea erecta</name>
    <dbReference type="NCBI Taxonomy" id="1367422"/>
    <lineage>
        <taxon>Eukaryota</taxon>
        <taxon>Fungi</taxon>
        <taxon>Dikarya</taxon>
        <taxon>Ascomycota</taxon>
        <taxon>Pezizomycotina</taxon>
        <taxon>Eurotiomycetes</taxon>
        <taxon>Chaetothyriomycetidae</taxon>
        <taxon>Chaetothyriales</taxon>
        <taxon>Herpotrichiellaceae</taxon>
        <taxon>Fonsecaea</taxon>
    </lineage>
</organism>
<dbReference type="Proteomes" id="UP000078343">
    <property type="component" value="Unassembled WGS sequence"/>
</dbReference>
<evidence type="ECO:0000256" key="1">
    <source>
        <dbReference type="SAM" id="MobiDB-lite"/>
    </source>
</evidence>
<evidence type="ECO:0000313" key="3">
    <source>
        <dbReference type="Proteomes" id="UP000078343"/>
    </source>
</evidence>
<keyword evidence="3" id="KW-1185">Reference proteome</keyword>
<feature type="compositionally biased region" description="Polar residues" evidence="1">
    <location>
        <begin position="1"/>
        <end position="14"/>
    </location>
</feature>
<dbReference type="RefSeq" id="XP_018687837.1">
    <property type="nucleotide sequence ID" value="XM_018843077.1"/>
</dbReference>
<feature type="region of interest" description="Disordered" evidence="1">
    <location>
        <begin position="59"/>
        <end position="83"/>
    </location>
</feature>
<dbReference type="OrthoDB" id="4136758at2759"/>
<sequence length="83" mass="9079">MSTTSHSCASTNEMSARPKTVDGQDTYRNGPQAQSDTPEALAEYSEYLSRCIAIADNETATSTATQQQQQPGKKRKWASAHKK</sequence>
<feature type="region of interest" description="Disordered" evidence="1">
    <location>
        <begin position="1"/>
        <end position="40"/>
    </location>
</feature>
<evidence type="ECO:0000313" key="2">
    <source>
        <dbReference type="EMBL" id="OAP54470.1"/>
    </source>
</evidence>
<reference evidence="2 3" key="1">
    <citation type="submission" date="2016-04" db="EMBL/GenBank/DDBJ databases">
        <title>Draft genome of Fonsecaea erecta CBS 125763.</title>
        <authorList>
            <person name="Weiss V.A."/>
            <person name="Vicente V.A."/>
            <person name="Raittz R.T."/>
            <person name="Moreno L.F."/>
            <person name="De Souza E.M."/>
            <person name="Pedrosa F.O."/>
            <person name="Steffens M.B."/>
            <person name="Faoro H."/>
            <person name="Tadra-Sfeir M.Z."/>
            <person name="Najafzadeh M.J."/>
            <person name="Felipe M.S."/>
            <person name="Teixeira M."/>
            <person name="Sun J."/>
            <person name="Xi L."/>
            <person name="Gomes R."/>
            <person name="De Azevedo C.M."/>
            <person name="Salgado C.G."/>
            <person name="Da Silva M.B."/>
            <person name="Nascimento M.F."/>
            <person name="Queiroz-Telles F."/>
            <person name="Attili D.S."/>
            <person name="Gorbushina A."/>
        </authorList>
    </citation>
    <scope>NUCLEOTIDE SEQUENCE [LARGE SCALE GENOMIC DNA]</scope>
    <source>
        <strain evidence="2 3">CBS 125763</strain>
    </source>
</reference>
<proteinExistence type="predicted"/>
<feature type="compositionally biased region" description="Basic residues" evidence="1">
    <location>
        <begin position="72"/>
        <end position="83"/>
    </location>
</feature>
<comment type="caution">
    <text evidence="2">The sequence shown here is derived from an EMBL/GenBank/DDBJ whole genome shotgun (WGS) entry which is preliminary data.</text>
</comment>
<protein>
    <submittedName>
        <fullName evidence="2">Uncharacterized protein</fullName>
    </submittedName>
</protein>
<accession>A0A178Z3Z9</accession>
<dbReference type="GeneID" id="30015739"/>
<gene>
    <name evidence="2" type="ORF">AYL99_11571</name>
</gene>
<dbReference type="EMBL" id="LVYI01000014">
    <property type="protein sequence ID" value="OAP54470.1"/>
    <property type="molecule type" value="Genomic_DNA"/>
</dbReference>
<feature type="compositionally biased region" description="Polar residues" evidence="1">
    <location>
        <begin position="26"/>
        <end position="37"/>
    </location>
</feature>
<name>A0A178Z3Z9_9EURO</name>
<dbReference type="AlphaFoldDB" id="A0A178Z3Z9"/>
<feature type="compositionally biased region" description="Low complexity" evidence="1">
    <location>
        <begin position="59"/>
        <end position="70"/>
    </location>
</feature>